<evidence type="ECO:0000313" key="2">
    <source>
        <dbReference type="Proteomes" id="UP000030680"/>
    </source>
</evidence>
<proteinExistence type="predicted"/>
<dbReference type="AlphaFoldDB" id="M2X8S0"/>
<accession>M2X8S0</accession>
<dbReference type="GeneID" id="17085214"/>
<gene>
    <name evidence="1" type="ORF">Gasu_61300</name>
</gene>
<organism evidence="1 2">
    <name type="scientific">Galdieria sulphuraria</name>
    <name type="common">Red alga</name>
    <dbReference type="NCBI Taxonomy" id="130081"/>
    <lineage>
        <taxon>Eukaryota</taxon>
        <taxon>Rhodophyta</taxon>
        <taxon>Bangiophyceae</taxon>
        <taxon>Galdieriales</taxon>
        <taxon>Galdieriaceae</taxon>
        <taxon>Galdieria</taxon>
    </lineage>
</organism>
<dbReference type="RefSeq" id="XP_005702747.1">
    <property type="nucleotide sequence ID" value="XM_005702690.1"/>
</dbReference>
<reference evidence="2" key="1">
    <citation type="journal article" date="2013" name="Science">
        <title>Gene transfer from bacteria and archaea facilitated evolution of an extremophilic eukaryote.</title>
        <authorList>
            <person name="Schonknecht G."/>
            <person name="Chen W.H."/>
            <person name="Ternes C.M."/>
            <person name="Barbier G.G."/>
            <person name="Shrestha R.P."/>
            <person name="Stanke M."/>
            <person name="Brautigam A."/>
            <person name="Baker B.J."/>
            <person name="Banfield J.F."/>
            <person name="Garavito R.M."/>
            <person name="Carr K."/>
            <person name="Wilkerson C."/>
            <person name="Rensing S.A."/>
            <person name="Gagneul D."/>
            <person name="Dickenson N.E."/>
            <person name="Oesterhelt C."/>
            <person name="Lercher M.J."/>
            <person name="Weber A.P."/>
        </authorList>
    </citation>
    <scope>NUCLEOTIDE SEQUENCE [LARGE SCALE GENOMIC DNA]</scope>
    <source>
        <strain evidence="2">074W</strain>
    </source>
</reference>
<dbReference type="Proteomes" id="UP000030680">
    <property type="component" value="Unassembled WGS sequence"/>
</dbReference>
<protein>
    <submittedName>
        <fullName evidence="1">Uncharacterized protein</fullName>
    </submittedName>
</protein>
<dbReference type="EMBL" id="KB454572">
    <property type="protein sequence ID" value="EME26227.1"/>
    <property type="molecule type" value="Genomic_DNA"/>
</dbReference>
<name>M2X8S0_GALSU</name>
<dbReference type="Gramene" id="EME26227">
    <property type="protein sequence ID" value="EME26227"/>
    <property type="gene ID" value="Gasu_61300"/>
</dbReference>
<keyword evidence="2" id="KW-1185">Reference proteome</keyword>
<dbReference type="KEGG" id="gsl:Gasu_61300"/>
<sequence>MLSTNIHTFYCIFSANGKDGQFEKSGQLGMGPRNFDLKIAIMGVEWERMDKMEMGERGEIAMGENGWVIFYEIVIVESSITCCSYTVSMLS</sequence>
<evidence type="ECO:0000313" key="1">
    <source>
        <dbReference type="EMBL" id="EME26227.1"/>
    </source>
</evidence>